<reference evidence="2" key="1">
    <citation type="submission" date="2021-02" db="EMBL/GenBank/DDBJ databases">
        <title>Sulfurospirillum tamanensis sp. nov.</title>
        <authorList>
            <person name="Frolova A."/>
            <person name="Merkel A."/>
            <person name="Slobodkin A."/>
        </authorList>
    </citation>
    <scope>NUCLEOTIDE SEQUENCE</scope>
    <source>
        <strain evidence="2">T05b</strain>
    </source>
</reference>
<dbReference type="InterPro" id="IPR051055">
    <property type="entry name" value="PIF1_helicase"/>
</dbReference>
<dbReference type="InterPro" id="IPR027417">
    <property type="entry name" value="P-loop_NTPase"/>
</dbReference>
<reference evidence="2" key="2">
    <citation type="submission" date="2021-02" db="EMBL/GenBank/DDBJ databases">
        <authorList>
            <person name="Merkel A.Y."/>
        </authorList>
    </citation>
    <scope>NUCLEOTIDE SEQUENCE</scope>
    <source>
        <strain evidence="2">T05b</strain>
    </source>
</reference>
<evidence type="ECO:0000259" key="1">
    <source>
        <dbReference type="SMART" id="SM00382"/>
    </source>
</evidence>
<protein>
    <submittedName>
        <fullName evidence="2">AAA family ATPase</fullName>
    </submittedName>
</protein>
<accession>A0ABS2WRX5</accession>
<sequence length="429" mass="48777">MLEPLKEALKHNHIFLTGGGGVGKSYLTHELIRDYRSRGESVVVLGSTGISAVHVNGQTVHSFFAFGIANESETMLRNDKYNKQRLKELREILERCALLVLDEISMVSASLMEMIRYRLNQGNFAGRLLFVGDFFQLPPVSKRTTNSLFGDPLYAFESDAWEIFAPKIFALCEPKRTSNARFFEVLGRVREGDSGAEVLDYLTALMHNTHAWEKDPTVLFGRNAEADALNRLKLRDIDAPLVTLPSKETLHDAALHVKRLEGWKKNLPVQEIMELKVGARVLFCTNKWGKYMNGEHGIVREIEENAIWVEKNGEVVEVERHEFVLNEPHAKGDTIEEKPVASLLQFPLKLAYAITIHKSQGMSINTLVCDIDHIFEASQFYVAISRAREPADLLLRYTRGDLRAHMQRCIRVDERVKAFYALHVSTRLD</sequence>
<dbReference type="Proteomes" id="UP000703590">
    <property type="component" value="Unassembled WGS sequence"/>
</dbReference>
<dbReference type="InterPro" id="IPR010285">
    <property type="entry name" value="DNA_helicase_pif1-like_DEAD"/>
</dbReference>
<feature type="domain" description="AAA+ ATPase" evidence="1">
    <location>
        <begin position="10"/>
        <end position="153"/>
    </location>
</feature>
<organism evidence="2 3">
    <name type="scientific">Sulfurospirillum tamanense</name>
    <dbReference type="NCBI Taxonomy" id="2813362"/>
    <lineage>
        <taxon>Bacteria</taxon>
        <taxon>Pseudomonadati</taxon>
        <taxon>Campylobacterota</taxon>
        <taxon>Epsilonproteobacteria</taxon>
        <taxon>Campylobacterales</taxon>
        <taxon>Sulfurospirillaceae</taxon>
        <taxon>Sulfurospirillum</taxon>
    </lineage>
</organism>
<dbReference type="SUPFAM" id="SSF52540">
    <property type="entry name" value="P-loop containing nucleoside triphosphate hydrolases"/>
    <property type="match status" value="2"/>
</dbReference>
<gene>
    <name evidence="2" type="ORF">JWV37_06155</name>
</gene>
<dbReference type="InterPro" id="IPR003593">
    <property type="entry name" value="AAA+_ATPase"/>
</dbReference>
<dbReference type="PANTHER" id="PTHR47642:SF5">
    <property type="entry name" value="ATP-DEPENDENT DNA HELICASE"/>
    <property type="match status" value="1"/>
</dbReference>
<dbReference type="RefSeq" id="WP_205458902.1">
    <property type="nucleotide sequence ID" value="NZ_JAFHKK010000010.1"/>
</dbReference>
<comment type="caution">
    <text evidence="2">The sequence shown here is derived from an EMBL/GenBank/DDBJ whole genome shotgun (WGS) entry which is preliminary data.</text>
</comment>
<dbReference type="PANTHER" id="PTHR47642">
    <property type="entry name" value="ATP-DEPENDENT DNA HELICASE"/>
    <property type="match status" value="1"/>
</dbReference>
<dbReference type="EMBL" id="JAFHKK010000010">
    <property type="protein sequence ID" value="MBN2964355.1"/>
    <property type="molecule type" value="Genomic_DNA"/>
</dbReference>
<dbReference type="Gene3D" id="2.30.30.940">
    <property type="match status" value="1"/>
</dbReference>
<proteinExistence type="predicted"/>
<dbReference type="Pfam" id="PF05970">
    <property type="entry name" value="PIF1"/>
    <property type="match status" value="1"/>
</dbReference>
<dbReference type="SMART" id="SM00382">
    <property type="entry name" value="AAA"/>
    <property type="match status" value="1"/>
</dbReference>
<name>A0ABS2WRX5_9BACT</name>
<keyword evidence="3" id="KW-1185">Reference proteome</keyword>
<evidence type="ECO:0000313" key="2">
    <source>
        <dbReference type="EMBL" id="MBN2964355.1"/>
    </source>
</evidence>
<dbReference type="Gene3D" id="3.40.50.300">
    <property type="entry name" value="P-loop containing nucleotide triphosphate hydrolases"/>
    <property type="match status" value="2"/>
</dbReference>
<evidence type="ECO:0000313" key="3">
    <source>
        <dbReference type="Proteomes" id="UP000703590"/>
    </source>
</evidence>
<dbReference type="CDD" id="cd18809">
    <property type="entry name" value="SF1_C_RecD"/>
    <property type="match status" value="1"/>
</dbReference>